<keyword evidence="2" id="KW-1185">Reference proteome</keyword>
<dbReference type="RefSeq" id="WP_071062954.1">
    <property type="nucleotide sequence ID" value="NZ_MKIE01000004.1"/>
</dbReference>
<name>A0A1S1V6X0_9FIRM</name>
<dbReference type="STRING" id="39480.EUAN_13520"/>
<proteinExistence type="predicted"/>
<evidence type="ECO:0000313" key="1">
    <source>
        <dbReference type="EMBL" id="OHW62282.1"/>
    </source>
</evidence>
<dbReference type="AlphaFoldDB" id="A0A1S1V6X0"/>
<comment type="caution">
    <text evidence="1">The sequence shown here is derived from an EMBL/GenBank/DDBJ whole genome shotgun (WGS) entry which is preliminary data.</text>
</comment>
<gene>
    <name evidence="1" type="ORF">EUAN_13520</name>
</gene>
<sequence length="65" mass="7250">MELNLSINSFADISSSERLEIDGFIMELVETHKRNRSEISKLAFDSVSALTASTSRLNEALEQGF</sequence>
<reference evidence="1 2" key="1">
    <citation type="submission" date="2016-09" db="EMBL/GenBank/DDBJ databases">
        <title>Genome sequence of Eubacterium angustum.</title>
        <authorList>
            <person name="Poehlein A."/>
            <person name="Daniel R."/>
        </authorList>
    </citation>
    <scope>NUCLEOTIDE SEQUENCE [LARGE SCALE GENOMIC DNA]</scope>
    <source>
        <strain evidence="1 2">DSM 1989</strain>
    </source>
</reference>
<dbReference type="EMBL" id="MKIE01000004">
    <property type="protein sequence ID" value="OHW62282.1"/>
    <property type="molecule type" value="Genomic_DNA"/>
</dbReference>
<protein>
    <submittedName>
        <fullName evidence="1">Uncharacterized protein</fullName>
    </submittedName>
</protein>
<evidence type="ECO:0000313" key="2">
    <source>
        <dbReference type="Proteomes" id="UP000180254"/>
    </source>
</evidence>
<accession>A0A1S1V6X0</accession>
<organism evidence="1 2">
    <name type="scientific">Andreesenia angusta</name>
    <dbReference type="NCBI Taxonomy" id="39480"/>
    <lineage>
        <taxon>Bacteria</taxon>
        <taxon>Bacillati</taxon>
        <taxon>Bacillota</taxon>
        <taxon>Tissierellia</taxon>
        <taxon>Tissierellales</taxon>
        <taxon>Gottschalkiaceae</taxon>
        <taxon>Andreesenia</taxon>
    </lineage>
</organism>
<dbReference type="Proteomes" id="UP000180254">
    <property type="component" value="Unassembled WGS sequence"/>
</dbReference>